<proteinExistence type="predicted"/>
<evidence type="ECO:0000313" key="1">
    <source>
        <dbReference type="EMBL" id="KKL96845.1"/>
    </source>
</evidence>
<name>A0A0F9ISV2_9ZZZZ</name>
<feature type="non-terminal residue" evidence="1">
    <location>
        <position position="89"/>
    </location>
</feature>
<reference evidence="1" key="1">
    <citation type="journal article" date="2015" name="Nature">
        <title>Complex archaea that bridge the gap between prokaryotes and eukaryotes.</title>
        <authorList>
            <person name="Spang A."/>
            <person name="Saw J.H."/>
            <person name="Jorgensen S.L."/>
            <person name="Zaremba-Niedzwiedzka K."/>
            <person name="Martijn J."/>
            <person name="Lind A.E."/>
            <person name="van Eijk R."/>
            <person name="Schleper C."/>
            <person name="Guy L."/>
            <person name="Ettema T.J."/>
        </authorList>
    </citation>
    <scope>NUCLEOTIDE SEQUENCE</scope>
</reference>
<protein>
    <submittedName>
        <fullName evidence="1">Uncharacterized protein</fullName>
    </submittedName>
</protein>
<accession>A0A0F9ISV2</accession>
<comment type="caution">
    <text evidence="1">The sequence shown here is derived from an EMBL/GenBank/DDBJ whole genome shotgun (WGS) entry which is preliminary data.</text>
</comment>
<dbReference type="AlphaFoldDB" id="A0A0F9ISV2"/>
<sequence length="89" mass="9870">MASGETTTGSLGDALPSIVADTRIKMEYEGSWRRTCDIKKQEEGTGLSWTEFTLDKLSRQAITETADNRNFQQLSGSLQAIEPTMNQIL</sequence>
<organism evidence="1">
    <name type="scientific">marine sediment metagenome</name>
    <dbReference type="NCBI Taxonomy" id="412755"/>
    <lineage>
        <taxon>unclassified sequences</taxon>
        <taxon>metagenomes</taxon>
        <taxon>ecological metagenomes</taxon>
    </lineage>
</organism>
<gene>
    <name evidence="1" type="ORF">LCGC14_1840380</name>
</gene>
<dbReference type="EMBL" id="LAZR01018321">
    <property type="protein sequence ID" value="KKL96845.1"/>
    <property type="molecule type" value="Genomic_DNA"/>
</dbReference>